<dbReference type="OrthoDB" id="5193416at2"/>
<organism evidence="3 4">
    <name type="scientific">Pseudonocardia sediminis</name>
    <dbReference type="NCBI Taxonomy" id="1397368"/>
    <lineage>
        <taxon>Bacteria</taxon>
        <taxon>Bacillati</taxon>
        <taxon>Actinomycetota</taxon>
        <taxon>Actinomycetes</taxon>
        <taxon>Pseudonocardiales</taxon>
        <taxon>Pseudonocardiaceae</taxon>
        <taxon>Pseudonocardia</taxon>
    </lineage>
</organism>
<keyword evidence="2" id="KW-0812">Transmembrane</keyword>
<gene>
    <name evidence="3" type="ORF">EV383_4791</name>
</gene>
<keyword evidence="2" id="KW-0472">Membrane</keyword>
<accession>A0A4Q7V5C9</accession>
<sequence length="88" mass="9135">MTVVETLLAFVVAPGALYGAIALWTSAGSRRRRARYKAGDAWPYEPLFWTANPEGAHLPAHAAHGDTPAIGSGATTAQSTLGGTGGKW</sequence>
<dbReference type="EMBL" id="SHKL01000001">
    <property type="protein sequence ID" value="RZT87859.1"/>
    <property type="molecule type" value="Genomic_DNA"/>
</dbReference>
<keyword evidence="4" id="KW-1185">Reference proteome</keyword>
<feature type="region of interest" description="Disordered" evidence="1">
    <location>
        <begin position="61"/>
        <end position="88"/>
    </location>
</feature>
<reference evidence="3 4" key="1">
    <citation type="submission" date="2019-02" db="EMBL/GenBank/DDBJ databases">
        <title>Sequencing the genomes of 1000 actinobacteria strains.</title>
        <authorList>
            <person name="Klenk H.-P."/>
        </authorList>
    </citation>
    <scope>NUCLEOTIDE SEQUENCE [LARGE SCALE GENOMIC DNA]</scope>
    <source>
        <strain evidence="3 4">DSM 45779</strain>
    </source>
</reference>
<evidence type="ECO:0000313" key="4">
    <source>
        <dbReference type="Proteomes" id="UP000291591"/>
    </source>
</evidence>
<dbReference type="RefSeq" id="WP_130291951.1">
    <property type="nucleotide sequence ID" value="NZ_SHKL01000001.1"/>
</dbReference>
<name>A0A4Q7V5C9_PSEST</name>
<evidence type="ECO:0000256" key="1">
    <source>
        <dbReference type="SAM" id="MobiDB-lite"/>
    </source>
</evidence>
<protein>
    <submittedName>
        <fullName evidence="3">Uncharacterized protein</fullName>
    </submittedName>
</protein>
<dbReference type="Proteomes" id="UP000291591">
    <property type="component" value="Unassembled WGS sequence"/>
</dbReference>
<evidence type="ECO:0000256" key="2">
    <source>
        <dbReference type="SAM" id="Phobius"/>
    </source>
</evidence>
<dbReference type="AlphaFoldDB" id="A0A4Q7V5C9"/>
<feature type="transmembrane region" description="Helical" evidence="2">
    <location>
        <begin position="6"/>
        <end position="27"/>
    </location>
</feature>
<keyword evidence="2" id="KW-1133">Transmembrane helix</keyword>
<comment type="caution">
    <text evidence="3">The sequence shown here is derived from an EMBL/GenBank/DDBJ whole genome shotgun (WGS) entry which is preliminary data.</text>
</comment>
<evidence type="ECO:0000313" key="3">
    <source>
        <dbReference type="EMBL" id="RZT87859.1"/>
    </source>
</evidence>
<proteinExistence type="predicted"/>